<evidence type="ECO:0000259" key="3">
    <source>
        <dbReference type="SMART" id="SM00093"/>
    </source>
</evidence>
<accession>A0ABN8Y938</accession>
<proteinExistence type="inferred from homology"/>
<reference evidence="4" key="1">
    <citation type="submission" date="2023-04" db="EMBL/GenBank/DDBJ databases">
        <authorList>
            <consortium name="ELIXIR-Norway"/>
        </authorList>
    </citation>
    <scope>NUCLEOTIDE SEQUENCE [LARGE SCALE GENOMIC DNA]</scope>
</reference>
<dbReference type="InterPro" id="IPR042185">
    <property type="entry name" value="Serpin_sf_2"/>
</dbReference>
<dbReference type="PANTHER" id="PTHR11461">
    <property type="entry name" value="SERINE PROTEASE INHIBITOR, SERPIN"/>
    <property type="match status" value="1"/>
</dbReference>
<gene>
    <name evidence="4" type="ORF">MRATA1EN1_LOCUS7039</name>
</gene>
<dbReference type="SMART" id="SM00093">
    <property type="entry name" value="SERPIN"/>
    <property type="match status" value="1"/>
</dbReference>
<dbReference type="Proteomes" id="UP001176941">
    <property type="component" value="Chromosome 16"/>
</dbReference>
<dbReference type="InterPro" id="IPR023795">
    <property type="entry name" value="Serpin_CS"/>
</dbReference>
<evidence type="ECO:0000256" key="1">
    <source>
        <dbReference type="RuleBase" id="RU000411"/>
    </source>
</evidence>
<dbReference type="Pfam" id="PF00079">
    <property type="entry name" value="Serpin"/>
    <property type="match status" value="1"/>
</dbReference>
<dbReference type="InterPro" id="IPR000215">
    <property type="entry name" value="Serpin_fam"/>
</dbReference>
<name>A0ABN8Y938_RANTA</name>
<protein>
    <recommendedName>
        <fullName evidence="3">Serpin domain-containing protein</fullName>
    </recommendedName>
</protein>
<keyword evidence="5" id="KW-1185">Reference proteome</keyword>
<dbReference type="PROSITE" id="PS00284">
    <property type="entry name" value="SERPIN"/>
    <property type="match status" value="1"/>
</dbReference>
<dbReference type="EMBL" id="OX459952">
    <property type="protein sequence ID" value="CAI9158077.1"/>
    <property type="molecule type" value="Genomic_DNA"/>
</dbReference>
<dbReference type="InterPro" id="IPR042178">
    <property type="entry name" value="Serpin_sf_1"/>
</dbReference>
<feature type="signal peptide" evidence="2">
    <location>
        <begin position="1"/>
        <end position="19"/>
    </location>
</feature>
<feature type="domain" description="Serpin" evidence="3">
    <location>
        <begin position="46"/>
        <end position="405"/>
    </location>
</feature>
<comment type="similarity">
    <text evidence="1">Belongs to the serpin family.</text>
</comment>
<dbReference type="InterPro" id="IPR036186">
    <property type="entry name" value="Serpin_sf"/>
</dbReference>
<evidence type="ECO:0000313" key="5">
    <source>
        <dbReference type="Proteomes" id="UP001176941"/>
    </source>
</evidence>
<dbReference type="SUPFAM" id="SSF56574">
    <property type="entry name" value="Serpins"/>
    <property type="match status" value="1"/>
</dbReference>
<sequence length="408" mass="45535">MRLCLFLCLMLLGPRMATLRRPQKKKIQELPPAVTTAPPGSGDFVFDLYRTLAAATPDRNIFFSPLSISVSLAMLSLGARSNTKAQILEGLGICPGEGSEEELHGASQRLLRELQQPQDSLQLSLGNALFTKPTLLIQEAFLGALRTLYLADTFPTDFEDPEGAKKKINDYVAKQTKGKIVDLIKSLDGTQVMVMVNYIFFKAKWETSFNLKSTHEQDFYVTPETVVRVPMMKQQDQFYYILDRNLSCKVVGVPYQGNATAFFILPHEGEMEQVENGLKEKTLKKWLRMPMKRRLELYLPKFSIEGSYQLEEVLPKLGIRDIFTSDADLTGISNHSTIRVSEVVHKAVLDVGEEGTEGAAATAVLVVGSSLILNELTISFNRPFLVSILHKDTQSIIFLGKVTNPKEA</sequence>
<dbReference type="Gene3D" id="3.30.497.10">
    <property type="entry name" value="Antithrombin, subunit I, domain 2"/>
    <property type="match status" value="1"/>
</dbReference>
<dbReference type="PANTHER" id="PTHR11461:SF274">
    <property type="entry name" value="PLASMA SERINE PROTEASE INHIBITOR"/>
    <property type="match status" value="1"/>
</dbReference>
<keyword evidence="2" id="KW-0732">Signal</keyword>
<feature type="chain" id="PRO_5047395930" description="Serpin domain-containing protein" evidence="2">
    <location>
        <begin position="20"/>
        <end position="408"/>
    </location>
</feature>
<organism evidence="4 5">
    <name type="scientific">Rangifer tarandus platyrhynchus</name>
    <name type="common">Svalbard reindeer</name>
    <dbReference type="NCBI Taxonomy" id="3082113"/>
    <lineage>
        <taxon>Eukaryota</taxon>
        <taxon>Metazoa</taxon>
        <taxon>Chordata</taxon>
        <taxon>Craniata</taxon>
        <taxon>Vertebrata</taxon>
        <taxon>Euteleostomi</taxon>
        <taxon>Mammalia</taxon>
        <taxon>Eutheria</taxon>
        <taxon>Laurasiatheria</taxon>
        <taxon>Artiodactyla</taxon>
        <taxon>Ruminantia</taxon>
        <taxon>Pecora</taxon>
        <taxon>Cervidae</taxon>
        <taxon>Odocoileinae</taxon>
        <taxon>Rangifer</taxon>
    </lineage>
</organism>
<evidence type="ECO:0000256" key="2">
    <source>
        <dbReference type="SAM" id="SignalP"/>
    </source>
</evidence>
<dbReference type="Gene3D" id="2.30.39.10">
    <property type="entry name" value="Alpha-1-antitrypsin, domain 1"/>
    <property type="match status" value="1"/>
</dbReference>
<dbReference type="InterPro" id="IPR023796">
    <property type="entry name" value="Serpin_dom"/>
</dbReference>
<evidence type="ECO:0000313" key="4">
    <source>
        <dbReference type="EMBL" id="CAI9158077.1"/>
    </source>
</evidence>